<evidence type="ECO:0000313" key="2">
    <source>
        <dbReference type="Proteomes" id="UP000195611"/>
    </source>
</evidence>
<dbReference type="Proteomes" id="UP000195611">
    <property type="component" value="Unassembled WGS sequence"/>
</dbReference>
<name>A0A1R4J848_9LACT</name>
<dbReference type="EMBL" id="FUKW01000069">
    <property type="protein sequence ID" value="SJN28291.1"/>
    <property type="molecule type" value="Genomic_DNA"/>
</dbReference>
<dbReference type="AlphaFoldDB" id="A0A1R4J848"/>
<accession>A0A1R4J848</accession>
<reference evidence="1 2" key="1">
    <citation type="submission" date="2017-02" db="EMBL/GenBank/DDBJ databases">
        <authorList>
            <person name="Peterson S.W."/>
        </authorList>
    </citation>
    <scope>NUCLEOTIDE SEQUENCE [LARGE SCALE GENOMIC DNA]</scope>
    <source>
        <strain evidence="1 2">42ea</strain>
    </source>
</reference>
<protein>
    <submittedName>
        <fullName evidence="1">Uncharacterized protein</fullName>
    </submittedName>
</protein>
<proteinExistence type="predicted"/>
<gene>
    <name evidence="1" type="ORF">FM115_04340</name>
</gene>
<sequence length="44" mass="5018">MYDVRDIKVYTAGTSHDIPLLLTEEAIALHDQIFNQIKEVDSDV</sequence>
<evidence type="ECO:0000313" key="1">
    <source>
        <dbReference type="EMBL" id="SJN28291.1"/>
    </source>
</evidence>
<organism evidence="1 2">
    <name type="scientific">Marinilactibacillus psychrotolerans 42ea</name>
    <dbReference type="NCBI Taxonomy" id="1255609"/>
    <lineage>
        <taxon>Bacteria</taxon>
        <taxon>Bacillati</taxon>
        <taxon>Bacillota</taxon>
        <taxon>Bacilli</taxon>
        <taxon>Lactobacillales</taxon>
        <taxon>Carnobacteriaceae</taxon>
        <taxon>Marinilactibacillus</taxon>
    </lineage>
</organism>